<dbReference type="InterPro" id="IPR002625">
    <property type="entry name" value="Smr_dom"/>
</dbReference>
<dbReference type="RefSeq" id="WP_051604564.1">
    <property type="nucleotide sequence ID" value="NZ_AP018940.1"/>
</dbReference>
<evidence type="ECO:0000313" key="2">
    <source>
        <dbReference type="EMBL" id="AIA29535.1"/>
    </source>
</evidence>
<sequence length="82" mass="9328">MYDEYIIDLHGCNVEQAISKIILGLANAENNSYDCALIITGKGTGAMKTVVEEYLHSEGLEFELIREGNYLIPIYYQEPFDY</sequence>
<accession>A0A059XR54</accession>
<dbReference type="SUPFAM" id="SSF160443">
    <property type="entry name" value="SMR domain-like"/>
    <property type="match status" value="1"/>
</dbReference>
<reference evidence="2 3" key="1">
    <citation type="journal article" date="2014" name="Genome Announc.">
        <title>Complete Genome Sequence of the Bovine Mastitis Pathogen Mycoplasma californicum Strain ST-6T (ATCC 33461T).</title>
        <authorList>
            <person name="Calcutt M.J."/>
            <person name="Foecking M.F."/>
            <person name="Fox L.K."/>
        </authorList>
    </citation>
    <scope>NUCLEOTIDE SEQUENCE [LARGE SCALE GENOMIC DNA]</scope>
    <source>
        <strain evidence="2 3">ST-6</strain>
    </source>
</reference>
<dbReference type="EMBL" id="CP007521">
    <property type="protein sequence ID" value="AIA29535.1"/>
    <property type="molecule type" value="Genomic_DNA"/>
</dbReference>
<dbReference type="AlphaFoldDB" id="A0A059XR54"/>
<protein>
    <recommendedName>
        <fullName evidence="1">Smr domain-containing protein</fullName>
    </recommendedName>
</protein>
<dbReference type="Proteomes" id="UP000027088">
    <property type="component" value="Chromosome"/>
</dbReference>
<dbReference type="PROSITE" id="PS50828">
    <property type="entry name" value="SMR"/>
    <property type="match status" value="1"/>
</dbReference>
<dbReference type="Pfam" id="PF01713">
    <property type="entry name" value="Smr"/>
    <property type="match status" value="1"/>
</dbReference>
<proteinExistence type="predicted"/>
<name>A0A059XR54_9BACT</name>
<dbReference type="KEGG" id="mcr:MCFN_01970"/>
<dbReference type="eggNOG" id="ENOG5032F0C">
    <property type="taxonomic scope" value="Bacteria"/>
</dbReference>
<organism evidence="2 3">
    <name type="scientific">Mycoplasmopsis californica</name>
    <dbReference type="NCBI Taxonomy" id="2113"/>
    <lineage>
        <taxon>Bacteria</taxon>
        <taxon>Bacillati</taxon>
        <taxon>Mycoplasmatota</taxon>
        <taxon>Mycoplasmoidales</taxon>
        <taxon>Metamycoplasmataceae</taxon>
        <taxon>Mycoplasmopsis</taxon>
    </lineage>
</organism>
<evidence type="ECO:0000259" key="1">
    <source>
        <dbReference type="PROSITE" id="PS50828"/>
    </source>
</evidence>
<dbReference type="OrthoDB" id="398861at2"/>
<gene>
    <name evidence="2" type="ORF">MCFN_01970</name>
</gene>
<keyword evidence="3" id="KW-1185">Reference proteome</keyword>
<feature type="domain" description="Smr" evidence="1">
    <location>
        <begin position="7"/>
        <end position="55"/>
    </location>
</feature>
<dbReference type="Gene3D" id="3.30.1370.110">
    <property type="match status" value="1"/>
</dbReference>
<dbReference type="InterPro" id="IPR036063">
    <property type="entry name" value="Smr_dom_sf"/>
</dbReference>
<evidence type="ECO:0000313" key="3">
    <source>
        <dbReference type="Proteomes" id="UP000027088"/>
    </source>
</evidence>